<dbReference type="PROSITE" id="PS51093">
    <property type="entry name" value="PTS_EIIA_TYPE_1"/>
    <property type="match status" value="1"/>
</dbReference>
<sequence length="121" mass="13331">MKIYSPAAGMTKKIEEVNDEVFSQKMMGDGIAIVPEEEWIVSPVDGEVMAVFPTGHALGLKTEEGIELLLHLGVDTVELEGQHFNCVVTQGQKVKMGEPLVQMAHQKIKESGYENDVILIH</sequence>
<dbReference type="SUPFAM" id="SSF51261">
    <property type="entry name" value="Duplicated hybrid motif"/>
    <property type="match status" value="1"/>
</dbReference>
<dbReference type="InterPro" id="IPR050890">
    <property type="entry name" value="PTS_EIIA_component"/>
</dbReference>
<evidence type="ECO:0000256" key="5">
    <source>
        <dbReference type="ARBA" id="ARBA00022683"/>
    </source>
</evidence>
<keyword evidence="9" id="KW-1185">Reference proteome</keyword>
<gene>
    <name evidence="8" type="ORF">ACFO5I_11175</name>
</gene>
<dbReference type="EMBL" id="JBHSGS010000061">
    <property type="protein sequence ID" value="MFC4720283.1"/>
    <property type="molecule type" value="Genomic_DNA"/>
</dbReference>
<evidence type="ECO:0000313" key="8">
    <source>
        <dbReference type="EMBL" id="MFC4720283.1"/>
    </source>
</evidence>
<keyword evidence="5" id="KW-0598">Phosphotransferase system</keyword>
<comment type="subcellular location">
    <subcellularLocation>
        <location evidence="1">Cytoplasm</location>
    </subcellularLocation>
</comment>
<accession>A0ABV9N0D8</accession>
<evidence type="ECO:0000259" key="7">
    <source>
        <dbReference type="PROSITE" id="PS51093"/>
    </source>
</evidence>
<evidence type="ECO:0000313" key="9">
    <source>
        <dbReference type="Proteomes" id="UP001595969"/>
    </source>
</evidence>
<dbReference type="Proteomes" id="UP001595969">
    <property type="component" value="Unassembled WGS sequence"/>
</dbReference>
<keyword evidence="4" id="KW-0808">Transferase</keyword>
<feature type="domain" description="PTS EIIA type-1" evidence="7">
    <location>
        <begin position="19"/>
        <end position="121"/>
    </location>
</feature>
<dbReference type="Gene3D" id="2.70.70.10">
    <property type="entry name" value="Glucose Permease (Domain IIA)"/>
    <property type="match status" value="1"/>
</dbReference>
<evidence type="ECO:0000256" key="3">
    <source>
        <dbReference type="ARBA" id="ARBA00022597"/>
    </source>
</evidence>
<evidence type="ECO:0000256" key="4">
    <source>
        <dbReference type="ARBA" id="ARBA00022679"/>
    </source>
</evidence>
<dbReference type="RefSeq" id="WP_204653059.1">
    <property type="nucleotide sequence ID" value="NZ_JAFBFD010000004.1"/>
</dbReference>
<protein>
    <submittedName>
        <fullName evidence="8">PTS glucose transporter subunit IIA</fullName>
    </submittedName>
</protein>
<proteinExistence type="predicted"/>
<evidence type="ECO:0000256" key="1">
    <source>
        <dbReference type="ARBA" id="ARBA00004496"/>
    </source>
</evidence>
<reference evidence="9" key="1">
    <citation type="journal article" date="2019" name="Int. J. Syst. Evol. Microbiol.">
        <title>The Global Catalogue of Microorganisms (GCM) 10K type strain sequencing project: providing services to taxonomists for standard genome sequencing and annotation.</title>
        <authorList>
            <consortium name="The Broad Institute Genomics Platform"/>
            <consortium name="The Broad Institute Genome Sequencing Center for Infectious Disease"/>
            <person name="Wu L."/>
            <person name="Ma J."/>
        </authorList>
    </citation>
    <scope>NUCLEOTIDE SEQUENCE [LARGE SCALE GENOMIC DNA]</scope>
    <source>
        <strain evidence="9">CGMCC 1.19032</strain>
    </source>
</reference>
<dbReference type="Pfam" id="PF00358">
    <property type="entry name" value="PTS_EIIA_1"/>
    <property type="match status" value="1"/>
</dbReference>
<keyword evidence="6" id="KW-0418">Kinase</keyword>
<keyword evidence="3 8" id="KW-0762">Sugar transport</keyword>
<dbReference type="InterPro" id="IPR001127">
    <property type="entry name" value="PTS_EIIA_1_perm"/>
</dbReference>
<evidence type="ECO:0000256" key="6">
    <source>
        <dbReference type="ARBA" id="ARBA00022777"/>
    </source>
</evidence>
<dbReference type="NCBIfam" id="TIGR00830">
    <property type="entry name" value="PTBA"/>
    <property type="match status" value="1"/>
</dbReference>
<name>A0ABV9N0D8_9ENTE</name>
<dbReference type="PANTHER" id="PTHR45008">
    <property type="entry name" value="PTS SYSTEM GLUCOSE-SPECIFIC EIIA COMPONENT"/>
    <property type="match status" value="1"/>
</dbReference>
<dbReference type="PANTHER" id="PTHR45008:SF1">
    <property type="entry name" value="PTS SYSTEM GLUCOSE-SPECIFIC EIIA COMPONENT"/>
    <property type="match status" value="1"/>
</dbReference>
<comment type="caution">
    <text evidence="8">The sequence shown here is derived from an EMBL/GenBank/DDBJ whole genome shotgun (WGS) entry which is preliminary data.</text>
</comment>
<evidence type="ECO:0000256" key="2">
    <source>
        <dbReference type="ARBA" id="ARBA00022448"/>
    </source>
</evidence>
<organism evidence="8 9">
    <name type="scientific">Enterococcus lemanii</name>
    <dbReference type="NCBI Taxonomy" id="1159752"/>
    <lineage>
        <taxon>Bacteria</taxon>
        <taxon>Bacillati</taxon>
        <taxon>Bacillota</taxon>
        <taxon>Bacilli</taxon>
        <taxon>Lactobacillales</taxon>
        <taxon>Enterococcaceae</taxon>
        <taxon>Enterococcus</taxon>
    </lineage>
</organism>
<dbReference type="PROSITE" id="PS00371">
    <property type="entry name" value="PTS_EIIA_TYPE_1_HIS"/>
    <property type="match status" value="1"/>
</dbReference>
<keyword evidence="2" id="KW-0813">Transport</keyword>
<dbReference type="InterPro" id="IPR011055">
    <property type="entry name" value="Dup_hybrid_motif"/>
</dbReference>